<dbReference type="InterPro" id="IPR021719">
    <property type="entry name" value="Prot_inh_I78"/>
</dbReference>
<evidence type="ECO:0000313" key="2">
    <source>
        <dbReference type="Proteomes" id="UP000284547"/>
    </source>
</evidence>
<dbReference type="RefSeq" id="WP_118149438.1">
    <property type="nucleotide sequence ID" value="NZ_QWEY01000001.1"/>
</dbReference>
<keyword evidence="2" id="KW-1185">Reference proteome</keyword>
<reference evidence="1 2" key="1">
    <citation type="submission" date="2018-08" db="EMBL/GenBank/DDBJ databases">
        <title>Flavobacterium tibetense sp. nov., isolated from a wetland YonghuCo on Tibetan Plateau.</title>
        <authorList>
            <person name="Phurbu D."/>
            <person name="Lu H."/>
            <person name="Xing P."/>
        </authorList>
    </citation>
    <scope>NUCLEOTIDE SEQUENCE [LARGE SCALE GENOMIC DNA]</scope>
    <source>
        <strain evidence="1 2">DJC</strain>
    </source>
</reference>
<comment type="caution">
    <text evidence="1">The sequence shown here is derived from an EMBL/GenBank/DDBJ whole genome shotgun (WGS) entry which is preliminary data.</text>
</comment>
<dbReference type="EMBL" id="QWEY01000001">
    <property type="protein sequence ID" value="RGP38692.1"/>
    <property type="molecule type" value="Genomic_DNA"/>
</dbReference>
<evidence type="ECO:0000313" key="1">
    <source>
        <dbReference type="EMBL" id="RGP38692.1"/>
    </source>
</evidence>
<protein>
    <recommendedName>
        <fullName evidence="3">Peptidase inhibitor I78 family protein</fullName>
    </recommendedName>
</protein>
<dbReference type="OrthoDB" id="8724542at2"/>
<dbReference type="Gene3D" id="3.30.10.10">
    <property type="entry name" value="Trypsin Inhibitor V, subunit A"/>
    <property type="match status" value="1"/>
</dbReference>
<name>A0A411Z6Q2_9RHOB</name>
<organism evidence="1 2">
    <name type="scientific">Pseudotabrizicola alkalilacus</name>
    <dbReference type="NCBI Taxonomy" id="2305252"/>
    <lineage>
        <taxon>Bacteria</taxon>
        <taxon>Pseudomonadati</taxon>
        <taxon>Pseudomonadota</taxon>
        <taxon>Alphaproteobacteria</taxon>
        <taxon>Rhodobacterales</taxon>
        <taxon>Paracoccaceae</taxon>
        <taxon>Pseudotabrizicola</taxon>
    </lineage>
</organism>
<gene>
    <name evidence="1" type="ORF">D1012_00750</name>
</gene>
<accession>A0A411Z6Q2</accession>
<dbReference type="Proteomes" id="UP000284547">
    <property type="component" value="Unassembled WGS sequence"/>
</dbReference>
<dbReference type="Pfam" id="PF11720">
    <property type="entry name" value="Inhibitor_I78"/>
    <property type="match status" value="1"/>
</dbReference>
<dbReference type="PROSITE" id="PS51257">
    <property type="entry name" value="PROKAR_LIPOPROTEIN"/>
    <property type="match status" value="1"/>
</dbReference>
<dbReference type="AlphaFoldDB" id="A0A411Z6Q2"/>
<proteinExistence type="predicted"/>
<evidence type="ECO:0008006" key="3">
    <source>
        <dbReference type="Google" id="ProtNLM"/>
    </source>
</evidence>
<sequence>MVRFLSDIGFPSGLRFAHALILCSALSGCFVPPMSRVGPAIVPPMMLASGQVRGCGQDQLTHLAGKPFTELANYRLPGHLRVLRPGQGVTRDLMPDRLNAQVDGSGVILHLFCG</sequence>